<evidence type="ECO:0000313" key="1">
    <source>
        <dbReference type="EMBL" id="MBD2567994.1"/>
    </source>
</evidence>
<accession>A0ABR8FDD4</accession>
<gene>
    <name evidence="1" type="ORF">H6G59_08750</name>
</gene>
<dbReference type="PROSITE" id="PS51257">
    <property type="entry name" value="PROKAR_LIPOPROTEIN"/>
    <property type="match status" value="1"/>
</dbReference>
<name>A0ABR8FDD4_9NOST</name>
<proteinExistence type="predicted"/>
<dbReference type="Proteomes" id="UP000640531">
    <property type="component" value="Unassembled WGS sequence"/>
</dbReference>
<evidence type="ECO:0000313" key="2">
    <source>
        <dbReference type="Proteomes" id="UP000640531"/>
    </source>
</evidence>
<reference evidence="1 2" key="1">
    <citation type="journal article" date="2020" name="ISME J.">
        <title>Comparative genomics reveals insights into cyanobacterial evolution and habitat adaptation.</title>
        <authorList>
            <person name="Chen M.Y."/>
            <person name="Teng W.K."/>
            <person name="Zhao L."/>
            <person name="Hu C.X."/>
            <person name="Zhou Y.K."/>
            <person name="Han B.P."/>
            <person name="Song L.R."/>
            <person name="Shu W.S."/>
        </authorList>
    </citation>
    <scope>NUCLEOTIDE SEQUENCE [LARGE SCALE GENOMIC DNA]</scope>
    <source>
        <strain evidence="1 2">FACHB-196</strain>
    </source>
</reference>
<organism evidence="1 2">
    <name type="scientific">Anabaena lutea FACHB-196</name>
    <dbReference type="NCBI Taxonomy" id="2692881"/>
    <lineage>
        <taxon>Bacteria</taxon>
        <taxon>Bacillati</taxon>
        <taxon>Cyanobacteriota</taxon>
        <taxon>Cyanophyceae</taxon>
        <taxon>Nostocales</taxon>
        <taxon>Nostocaceae</taxon>
        <taxon>Anabaena</taxon>
    </lineage>
</organism>
<comment type="caution">
    <text evidence="1">The sequence shown here is derived from an EMBL/GenBank/DDBJ whole genome shotgun (WGS) entry which is preliminary data.</text>
</comment>
<protein>
    <submittedName>
        <fullName evidence="1">Uncharacterized protein</fullName>
    </submittedName>
</protein>
<sequence length="145" mass="15884">MNRLQQSRQILIAFVLILVVTLTTACGGGTTTSDRANAPTAIGRDVTYAELQRGNTPGGQSFGNWVIQTSQGLVQDAYVRDNNKLAVVISPQVRPSDVKPLATSLVQGFRKNFPNQDLKVLVYAADKKLILTADYDRQTNQVKYS</sequence>
<keyword evidence="2" id="KW-1185">Reference proteome</keyword>
<dbReference type="RefSeq" id="WP_190713479.1">
    <property type="nucleotide sequence ID" value="NZ_JACJST010000006.1"/>
</dbReference>
<dbReference type="EMBL" id="JACJST010000006">
    <property type="protein sequence ID" value="MBD2567994.1"/>
    <property type="molecule type" value="Genomic_DNA"/>
</dbReference>